<gene>
    <name evidence="2" type="ORF">EYF80_041625</name>
</gene>
<name>A0A4Z2G4Z2_9TELE</name>
<dbReference type="AlphaFoldDB" id="A0A4Z2G4Z2"/>
<evidence type="ECO:0000313" key="3">
    <source>
        <dbReference type="Proteomes" id="UP000314294"/>
    </source>
</evidence>
<proteinExistence type="predicted"/>
<dbReference type="Proteomes" id="UP000314294">
    <property type="component" value="Unassembled WGS sequence"/>
</dbReference>
<protein>
    <submittedName>
        <fullName evidence="2">Uncharacterized protein</fullName>
    </submittedName>
</protein>
<organism evidence="2 3">
    <name type="scientific">Liparis tanakae</name>
    <name type="common">Tanaka's snailfish</name>
    <dbReference type="NCBI Taxonomy" id="230148"/>
    <lineage>
        <taxon>Eukaryota</taxon>
        <taxon>Metazoa</taxon>
        <taxon>Chordata</taxon>
        <taxon>Craniata</taxon>
        <taxon>Vertebrata</taxon>
        <taxon>Euteleostomi</taxon>
        <taxon>Actinopterygii</taxon>
        <taxon>Neopterygii</taxon>
        <taxon>Teleostei</taxon>
        <taxon>Neoteleostei</taxon>
        <taxon>Acanthomorphata</taxon>
        <taxon>Eupercaria</taxon>
        <taxon>Perciformes</taxon>
        <taxon>Cottioidei</taxon>
        <taxon>Cottales</taxon>
        <taxon>Liparidae</taxon>
        <taxon>Liparis</taxon>
    </lineage>
</organism>
<reference evidence="2 3" key="1">
    <citation type="submission" date="2019-03" db="EMBL/GenBank/DDBJ databases">
        <title>First draft genome of Liparis tanakae, snailfish: a comprehensive survey of snailfish specific genes.</title>
        <authorList>
            <person name="Kim W."/>
            <person name="Song I."/>
            <person name="Jeong J.-H."/>
            <person name="Kim D."/>
            <person name="Kim S."/>
            <person name="Ryu S."/>
            <person name="Song J.Y."/>
            <person name="Lee S.K."/>
        </authorList>
    </citation>
    <scope>NUCLEOTIDE SEQUENCE [LARGE SCALE GENOMIC DNA]</scope>
    <source>
        <tissue evidence="2">Muscle</tissue>
    </source>
</reference>
<accession>A0A4Z2G4Z2</accession>
<feature type="region of interest" description="Disordered" evidence="1">
    <location>
        <begin position="181"/>
        <end position="222"/>
    </location>
</feature>
<feature type="compositionally biased region" description="Basic and acidic residues" evidence="1">
    <location>
        <begin position="194"/>
        <end position="222"/>
    </location>
</feature>
<keyword evidence="3" id="KW-1185">Reference proteome</keyword>
<dbReference type="EMBL" id="SRLO01000708">
    <property type="protein sequence ID" value="TNN48155.1"/>
    <property type="molecule type" value="Genomic_DNA"/>
</dbReference>
<comment type="caution">
    <text evidence="2">The sequence shown here is derived from an EMBL/GenBank/DDBJ whole genome shotgun (WGS) entry which is preliminary data.</text>
</comment>
<evidence type="ECO:0000256" key="1">
    <source>
        <dbReference type="SAM" id="MobiDB-lite"/>
    </source>
</evidence>
<sequence>MKDVAVLSDSLVKERGHLFSLMAKWFYSTQRLMARDIRGGVTATLFICGLGRLRGAAAKIPSVVISGQLHFAELAQSQRRRWSNATCDGAFRFTIITHYASVSICAPPSRGFVPAGGEPGGRMDSLPLLSNITRKFDSGKLEELRSGKCHLGLKAVRVDAVGEAHGSLQITGLDHSNWQAASPCAPAAGEEDEPHCLKRATERGTEETGGMRKEKHGPREVRSEVHEYPRDMRAITRG</sequence>
<evidence type="ECO:0000313" key="2">
    <source>
        <dbReference type="EMBL" id="TNN48155.1"/>
    </source>
</evidence>